<dbReference type="EMBL" id="OU896709">
    <property type="protein sequence ID" value="CAH1159625.1"/>
    <property type="molecule type" value="Genomic_DNA"/>
</dbReference>
<feature type="compositionally biased region" description="Polar residues" evidence="1">
    <location>
        <begin position="1"/>
        <end position="11"/>
    </location>
</feature>
<feature type="compositionally biased region" description="Polar residues" evidence="1">
    <location>
        <begin position="832"/>
        <end position="842"/>
    </location>
</feature>
<feature type="region of interest" description="Disordered" evidence="1">
    <location>
        <begin position="331"/>
        <end position="353"/>
    </location>
</feature>
<reference evidence="2" key="1">
    <citation type="submission" date="2022-01" db="EMBL/GenBank/DDBJ databases">
        <authorList>
            <person name="King R."/>
        </authorList>
    </citation>
    <scope>NUCLEOTIDE SEQUENCE</scope>
</reference>
<sequence length="1161" mass="129188">MSSAAVGTHSSGAGPLSLMSCVRDSSPPQDFDSDNEKCVSSKRRFWNPRRWFRKKAKITEDAGTATTEGAEIGKDALRSRSTSELFIAEEGRRRSSSSMHPGLSVSHDSVFHSPNSESDMELDAAQSSSSLSISQPLIDLRLQTELSERLRLRRSRGDTSEDDEGLPHSPCNSPTASDGLLRDKTAIKDLPTKSHSTCSDGSLLSMDSYEDEDSLWPQSRHSSKLSLHEKQPTSDSSFEFESGSTTVPLNHSAAHHRVSVKPKRTHGPPRRKRGQQLSIALPATPEVNEDSSIRSLSPEISRKETLTELYSMNTTRTVLDAQIKCSSLPPGLTAAGAEPSKLNRSKSNAGSKSNEFFSTLLEEKEEKLSLFDRIFPRRSGRKKKKEVKLEAKTAGVFLEKRNDTEIVSTETTDSGSTTVIRSETSAKTYRAEASKPIPAPRSGAATRQRVLPADLPETGDEAQWAAPPVSPPCQVELENRVRQRQISLSTSPTSVPILVESPPLSPRSPKSPRIPRIPETQILPTVISSSSEHTQFVKSSSITTRHIDNKPRSEEFKSRIKMPGLSSLQQRALTLNEDPGSNFKSLTDFAETKSSKPLTKSRSFKETKHSFNSDMKANDINTSTATFLSAERAEESRNAMNKAASLDSIKHLEEEPIHFSELKFELKKSKPDVRVKNDEKPNIFDSLVTISGPSHASIVNITSNKEDFSSSTKSIETAIVDGSHTISIKENQVSVTKIQVEQKSTQLTQSTITVPEFVGKQLHKVEIRPTSNIILSIKSPKLEEPTRPKTLFNFDAESEISGKPPAPRKFSKENLEIVEKDVESPPVKNDGKSSVVSITQESPVKERRVYSRPVSLESDKSSQDDSDKLEDKTVVLRRSKKLEEDPPSSITDNLEIVEKEVTPQSNEFKNKRKSSVVSINQESPVKEKNSCLDSLDSDKSSQDSLDKLEGKPVVLRRKSLASKKRDDEPELMKVFARRSLKLKDSDVEALQDSLSENKTRDSDKENQMDSPIDERKKIFTKTNETSTETDQRKKSVSRKEDSPDVVENVPQKNGGEGSPVLLRRTFNANIFIGQRAFSVNTPKSQPELIVKKQGSFTERRRTDQWMTNMKNEDEGMKDRVESDIIDGISPKGDFITEPKNFSQRKAEWEQRAQLAQKKTSH</sequence>
<feature type="compositionally biased region" description="Basic and acidic residues" evidence="1">
    <location>
        <begin position="148"/>
        <end position="159"/>
    </location>
</feature>
<feature type="compositionally biased region" description="Basic and acidic residues" evidence="1">
    <location>
        <begin position="995"/>
        <end position="1017"/>
    </location>
</feature>
<feature type="region of interest" description="Disordered" evidence="1">
    <location>
        <begin position="590"/>
        <end position="609"/>
    </location>
</feature>
<feature type="compositionally biased region" description="Polar residues" evidence="1">
    <location>
        <begin position="534"/>
        <end position="544"/>
    </location>
</feature>
<reference evidence="2" key="2">
    <citation type="submission" date="2022-10" db="EMBL/GenBank/DDBJ databases">
        <authorList>
            <consortium name="ENA_rothamsted_submissions"/>
            <consortium name="culmorum"/>
            <person name="King R."/>
        </authorList>
    </citation>
    <scope>NUCLEOTIDE SEQUENCE</scope>
</reference>
<feature type="compositionally biased region" description="Basic and acidic residues" evidence="1">
    <location>
        <begin position="180"/>
        <end position="192"/>
    </location>
</feature>
<gene>
    <name evidence="2" type="ORF">PHAECO_LOCUS7324</name>
</gene>
<feature type="region of interest" description="Disordered" evidence="1">
    <location>
        <begin position="984"/>
        <end position="1060"/>
    </location>
</feature>
<feature type="compositionally biased region" description="Basic and acidic residues" evidence="1">
    <location>
        <begin position="545"/>
        <end position="558"/>
    </location>
</feature>
<feature type="compositionally biased region" description="Polar residues" evidence="1">
    <location>
        <begin position="193"/>
        <end position="202"/>
    </location>
</feature>
<evidence type="ECO:0000313" key="3">
    <source>
        <dbReference type="Proteomes" id="UP001153737"/>
    </source>
</evidence>
<proteinExistence type="predicted"/>
<feature type="region of interest" description="Disordered" evidence="1">
    <location>
        <begin position="1"/>
        <end position="39"/>
    </location>
</feature>
<feature type="compositionally biased region" description="Polar residues" evidence="1">
    <location>
        <begin position="233"/>
        <end position="249"/>
    </location>
</feature>
<feature type="compositionally biased region" description="Basic and acidic residues" evidence="1">
    <location>
        <begin position="924"/>
        <end position="950"/>
    </location>
</feature>
<evidence type="ECO:0000313" key="2">
    <source>
        <dbReference type="EMBL" id="CAH1159625.1"/>
    </source>
</evidence>
<feature type="region of interest" description="Disordered" evidence="1">
    <location>
        <begin position="148"/>
        <end position="295"/>
    </location>
</feature>
<feature type="region of interest" description="Disordered" evidence="1">
    <location>
        <begin position="497"/>
        <end position="516"/>
    </location>
</feature>
<name>A0A9P0DTB7_PHACE</name>
<feature type="compositionally biased region" description="Low complexity" evidence="1">
    <location>
        <begin position="61"/>
        <end position="70"/>
    </location>
</feature>
<feature type="region of interest" description="Disordered" evidence="1">
    <location>
        <begin position="820"/>
        <end position="972"/>
    </location>
</feature>
<feature type="region of interest" description="Disordered" evidence="1">
    <location>
        <begin position="534"/>
        <end position="558"/>
    </location>
</feature>
<organism evidence="2 3">
    <name type="scientific">Phaedon cochleariae</name>
    <name type="common">Mustard beetle</name>
    <dbReference type="NCBI Taxonomy" id="80249"/>
    <lineage>
        <taxon>Eukaryota</taxon>
        <taxon>Metazoa</taxon>
        <taxon>Ecdysozoa</taxon>
        <taxon>Arthropoda</taxon>
        <taxon>Hexapoda</taxon>
        <taxon>Insecta</taxon>
        <taxon>Pterygota</taxon>
        <taxon>Neoptera</taxon>
        <taxon>Endopterygota</taxon>
        <taxon>Coleoptera</taxon>
        <taxon>Polyphaga</taxon>
        <taxon>Cucujiformia</taxon>
        <taxon>Chrysomeloidea</taxon>
        <taxon>Chrysomelidae</taxon>
        <taxon>Chrysomelinae</taxon>
        <taxon>Chrysomelini</taxon>
        <taxon>Phaedon</taxon>
    </lineage>
</organism>
<feature type="compositionally biased region" description="Basic residues" evidence="1">
    <location>
        <begin position="253"/>
        <end position="274"/>
    </location>
</feature>
<evidence type="ECO:0000256" key="1">
    <source>
        <dbReference type="SAM" id="MobiDB-lite"/>
    </source>
</evidence>
<feature type="region of interest" description="Disordered" evidence="1">
    <location>
        <begin position="1142"/>
        <end position="1161"/>
    </location>
</feature>
<feature type="compositionally biased region" description="Basic and acidic residues" evidence="1">
    <location>
        <begin position="857"/>
        <end position="874"/>
    </location>
</feature>
<keyword evidence="3" id="KW-1185">Reference proteome</keyword>
<protein>
    <submittedName>
        <fullName evidence="2">Uncharacterized protein</fullName>
    </submittedName>
</protein>
<feature type="compositionally biased region" description="Low complexity" evidence="1">
    <location>
        <begin position="123"/>
        <end position="136"/>
    </location>
</feature>
<feature type="region of interest" description="Disordered" evidence="1">
    <location>
        <begin position="58"/>
        <end position="136"/>
    </location>
</feature>
<dbReference type="AlphaFoldDB" id="A0A9P0DTB7"/>
<accession>A0A9P0DTB7</accession>
<feature type="compositionally biased region" description="Basic and acidic residues" evidence="1">
    <location>
        <begin position="1029"/>
        <end position="1042"/>
    </location>
</feature>
<feature type="region of interest" description="Disordered" evidence="1">
    <location>
        <begin position="426"/>
        <end position="446"/>
    </location>
</feature>
<dbReference type="Proteomes" id="UP001153737">
    <property type="component" value="Chromosome 3"/>
</dbReference>